<evidence type="ECO:0000256" key="6">
    <source>
        <dbReference type="ARBA" id="ARBA00023274"/>
    </source>
</evidence>
<dbReference type="GO" id="GO:0042274">
    <property type="term" value="P:ribosomal small subunit biogenesis"/>
    <property type="evidence" value="ECO:0007669"/>
    <property type="project" value="TreeGrafter"/>
</dbReference>
<dbReference type="Pfam" id="PF01479">
    <property type="entry name" value="S4"/>
    <property type="match status" value="1"/>
</dbReference>
<keyword evidence="4 9" id="KW-0694">RNA-binding</keyword>
<sequence>MRELKYHEKKLLRRVNLYSWKGDANLRVAKILRTYHIQNREDYTAYDRICGHITSLSSKLKTLKKDDEFRIEMTKQLLQKNFDLGVIDAKTSLEKCDQITASAFCRRRIAVIMFKAKMCESIKKGVEMVEQGQVRVGPTVVTDPSFLVSRNLEDFVTWVDGSKIKRTVMKYNSKLDDYDLLEG</sequence>
<dbReference type="GO" id="GO:0006364">
    <property type="term" value="P:rRNA processing"/>
    <property type="evidence" value="ECO:0007669"/>
    <property type="project" value="TreeGrafter"/>
</dbReference>
<dbReference type="PANTHER" id="PTHR11831:SF1">
    <property type="entry name" value="U3 SMALL NUCLEOLAR RIBONUCLEOPROTEIN PROTEIN IMP3"/>
    <property type="match status" value="1"/>
</dbReference>
<evidence type="ECO:0000313" key="13">
    <source>
        <dbReference type="Proteomes" id="UP001165085"/>
    </source>
</evidence>
<dbReference type="AlphaFoldDB" id="A0A9W7EG90"/>
<evidence type="ECO:0000313" key="12">
    <source>
        <dbReference type="EMBL" id="GMH76850.1"/>
    </source>
</evidence>
<organism evidence="12 13">
    <name type="scientific">Triparma strigata</name>
    <dbReference type="NCBI Taxonomy" id="1606541"/>
    <lineage>
        <taxon>Eukaryota</taxon>
        <taxon>Sar</taxon>
        <taxon>Stramenopiles</taxon>
        <taxon>Ochrophyta</taxon>
        <taxon>Bolidophyceae</taxon>
        <taxon>Parmales</taxon>
        <taxon>Triparmaceae</taxon>
        <taxon>Triparma</taxon>
    </lineage>
</organism>
<evidence type="ECO:0000259" key="10">
    <source>
        <dbReference type="SMART" id="SM00363"/>
    </source>
</evidence>
<feature type="domain" description="RNA-binding S4" evidence="10">
    <location>
        <begin position="107"/>
        <end position="174"/>
    </location>
</feature>
<proteinExistence type="inferred from homology"/>
<dbReference type="Gene3D" id="3.10.290.10">
    <property type="entry name" value="RNA-binding S4 domain"/>
    <property type="match status" value="1"/>
</dbReference>
<dbReference type="GO" id="GO:0034457">
    <property type="term" value="C:Mpp10 complex"/>
    <property type="evidence" value="ECO:0007669"/>
    <property type="project" value="TreeGrafter"/>
</dbReference>
<dbReference type="SMART" id="SM00363">
    <property type="entry name" value="S4"/>
    <property type="match status" value="1"/>
</dbReference>
<dbReference type="SUPFAM" id="SSF55174">
    <property type="entry name" value="Alpha-L RNA-binding motif"/>
    <property type="match status" value="1"/>
</dbReference>
<dbReference type="GO" id="GO:0030515">
    <property type="term" value="F:snoRNA binding"/>
    <property type="evidence" value="ECO:0007669"/>
    <property type="project" value="TreeGrafter"/>
</dbReference>
<keyword evidence="3" id="KW-0690">Ribosome biogenesis</keyword>
<keyword evidence="6" id="KW-0687">Ribonucleoprotein</keyword>
<reference evidence="13" key="1">
    <citation type="journal article" date="2023" name="Commun. Biol.">
        <title>Genome analysis of Parmales, the sister group of diatoms, reveals the evolutionary specialization of diatoms from phago-mixotrophs to photoautotrophs.</title>
        <authorList>
            <person name="Ban H."/>
            <person name="Sato S."/>
            <person name="Yoshikawa S."/>
            <person name="Yamada K."/>
            <person name="Nakamura Y."/>
            <person name="Ichinomiya M."/>
            <person name="Sato N."/>
            <person name="Blanc-Mathieu R."/>
            <person name="Endo H."/>
            <person name="Kuwata A."/>
            <person name="Ogata H."/>
        </authorList>
    </citation>
    <scope>NUCLEOTIDE SEQUENCE [LARGE SCALE GENOMIC DNA]</scope>
    <source>
        <strain evidence="13">NIES 3701</strain>
    </source>
</reference>
<comment type="subcellular location">
    <subcellularLocation>
        <location evidence="1">Nucleus</location>
        <location evidence="1">Nucleolus</location>
    </subcellularLocation>
</comment>
<dbReference type="PROSITE" id="PS50889">
    <property type="entry name" value="S4"/>
    <property type="match status" value="1"/>
</dbReference>
<dbReference type="GO" id="GO:0032040">
    <property type="term" value="C:small-subunit processome"/>
    <property type="evidence" value="ECO:0007669"/>
    <property type="project" value="TreeGrafter"/>
</dbReference>
<keyword evidence="13" id="KW-1185">Reference proteome</keyword>
<keyword evidence="5" id="KW-0539">Nucleus</keyword>
<accession>A0A9W7EG90</accession>
<evidence type="ECO:0000256" key="2">
    <source>
        <dbReference type="ARBA" id="ARBA00007465"/>
    </source>
</evidence>
<evidence type="ECO:0000256" key="4">
    <source>
        <dbReference type="ARBA" id="ARBA00022884"/>
    </source>
</evidence>
<dbReference type="OrthoDB" id="10248812at2759"/>
<dbReference type="InterPro" id="IPR001912">
    <property type="entry name" value="Ribosomal_uS4_N"/>
</dbReference>
<dbReference type="GO" id="GO:0019843">
    <property type="term" value="F:rRNA binding"/>
    <property type="evidence" value="ECO:0007669"/>
    <property type="project" value="InterPro"/>
</dbReference>
<feature type="domain" description="Small ribosomal subunit protein uS4 N-terminal" evidence="11">
    <location>
        <begin position="3"/>
        <end position="106"/>
    </location>
</feature>
<comment type="similarity">
    <text evidence="2">Belongs to the universal ribosomal protein uS4 family.</text>
</comment>
<evidence type="ECO:0000256" key="1">
    <source>
        <dbReference type="ARBA" id="ARBA00004604"/>
    </source>
</evidence>
<dbReference type="InterPro" id="IPR002942">
    <property type="entry name" value="S4_RNA-bd"/>
</dbReference>
<evidence type="ECO:0000256" key="5">
    <source>
        <dbReference type="ARBA" id="ARBA00023242"/>
    </source>
</evidence>
<dbReference type="InterPro" id="IPR022801">
    <property type="entry name" value="Ribosomal_uS4"/>
</dbReference>
<evidence type="ECO:0000259" key="11">
    <source>
        <dbReference type="SMART" id="SM01390"/>
    </source>
</evidence>
<evidence type="ECO:0000256" key="7">
    <source>
        <dbReference type="ARBA" id="ARBA00069727"/>
    </source>
</evidence>
<dbReference type="Pfam" id="PF00163">
    <property type="entry name" value="Ribosomal_S4"/>
    <property type="match status" value="1"/>
</dbReference>
<dbReference type="CDD" id="cd00165">
    <property type="entry name" value="S4"/>
    <property type="match status" value="1"/>
</dbReference>
<comment type="caution">
    <text evidence="12">The sequence shown here is derived from an EMBL/GenBank/DDBJ whole genome shotgun (WGS) entry which is preliminary data.</text>
</comment>
<dbReference type="EMBL" id="BRXY01000200">
    <property type="protein sequence ID" value="GMH76850.1"/>
    <property type="molecule type" value="Genomic_DNA"/>
</dbReference>
<evidence type="ECO:0000256" key="3">
    <source>
        <dbReference type="ARBA" id="ARBA00022517"/>
    </source>
</evidence>
<protein>
    <recommendedName>
        <fullName evidence="7">U3 small nucleolar ribonucleoprotein protein IMP3</fullName>
    </recommendedName>
    <alternativeName>
        <fullName evidence="8">U3 small nucleolar ribonucleoprotein protein imp3</fullName>
    </alternativeName>
</protein>
<gene>
    <name evidence="12" type="ORF">TrST_g11415</name>
</gene>
<name>A0A9W7EG90_9STRA</name>
<dbReference type="InterPro" id="IPR036986">
    <property type="entry name" value="S4_RNA-bd_sf"/>
</dbReference>
<dbReference type="PANTHER" id="PTHR11831">
    <property type="entry name" value="30S 40S RIBOSOMAL PROTEIN"/>
    <property type="match status" value="1"/>
</dbReference>
<evidence type="ECO:0000256" key="8">
    <source>
        <dbReference type="ARBA" id="ARBA00072223"/>
    </source>
</evidence>
<dbReference type="Proteomes" id="UP001165085">
    <property type="component" value="Unassembled WGS sequence"/>
</dbReference>
<dbReference type="SMART" id="SM01390">
    <property type="entry name" value="Ribosomal_S4"/>
    <property type="match status" value="1"/>
</dbReference>
<evidence type="ECO:0000256" key="9">
    <source>
        <dbReference type="PROSITE-ProRule" id="PRU00182"/>
    </source>
</evidence>
<dbReference type="FunFam" id="3.10.290.10:FF:000006">
    <property type="entry name" value="U3 small nucleolar ribonucleoprotein IMP3"/>
    <property type="match status" value="1"/>
</dbReference>